<protein>
    <submittedName>
        <fullName evidence="1">Uncharacterized protein</fullName>
    </submittedName>
</protein>
<dbReference type="Proteomes" id="UP000027100">
    <property type="component" value="Unassembled WGS sequence"/>
</dbReference>
<dbReference type="OrthoDB" id="7620499at2"/>
<name>A0A062VH56_9PROT</name>
<dbReference type="PATRIC" id="fig|1280954.3.peg.2696"/>
<dbReference type="EMBL" id="ARYM01000015">
    <property type="protein sequence ID" value="KCZ97835.1"/>
    <property type="molecule type" value="Genomic_DNA"/>
</dbReference>
<comment type="caution">
    <text evidence="1">The sequence shown here is derived from an EMBL/GenBank/DDBJ whole genome shotgun (WGS) entry which is preliminary data.</text>
</comment>
<evidence type="ECO:0000313" key="1">
    <source>
        <dbReference type="EMBL" id="KCZ97835.1"/>
    </source>
</evidence>
<dbReference type="RefSeq" id="WP_035599726.1">
    <property type="nucleotide sequence ID" value="NZ_ARYM01000015.1"/>
</dbReference>
<dbReference type="AlphaFoldDB" id="A0A062VH56"/>
<proteinExistence type="predicted"/>
<evidence type="ECO:0000313" key="2">
    <source>
        <dbReference type="Proteomes" id="UP000027100"/>
    </source>
</evidence>
<accession>A0A062VH56</accession>
<keyword evidence="2" id="KW-1185">Reference proteome</keyword>
<reference evidence="1 2" key="1">
    <citation type="journal article" date="2014" name="Antonie Van Leeuwenhoek">
        <title>Hyphomonas beringensis sp. nov. and Hyphomonas chukchiensis sp. nov., isolated from surface seawater of the Bering Sea and Chukchi Sea.</title>
        <authorList>
            <person name="Li C."/>
            <person name="Lai Q."/>
            <person name="Li G."/>
            <person name="Dong C."/>
            <person name="Wang J."/>
            <person name="Liao Y."/>
            <person name="Shao Z."/>
        </authorList>
    </citation>
    <scope>NUCLEOTIDE SEQUENCE [LARGE SCALE GENOMIC DNA]</scope>
    <source>
        <strain evidence="1 2">PS728</strain>
    </source>
</reference>
<sequence>MFSLARLRKEPALARYFAFVHPFFWPVLIWQLARAVEEVRAAGRSRAMLRVMWWGGVHIEYLGDPQPDPSAYRPVEPTRKPWSDPCWSSDFPAVVSADDAHHLFFPSGKAQSALTKGDCTFSARPDTS</sequence>
<organism evidence="1 2">
    <name type="scientific">Hyphomonas polymorpha PS728</name>
    <dbReference type="NCBI Taxonomy" id="1280954"/>
    <lineage>
        <taxon>Bacteria</taxon>
        <taxon>Pseudomonadati</taxon>
        <taxon>Pseudomonadota</taxon>
        <taxon>Alphaproteobacteria</taxon>
        <taxon>Hyphomonadales</taxon>
        <taxon>Hyphomonadaceae</taxon>
        <taxon>Hyphomonas</taxon>
    </lineage>
</organism>
<gene>
    <name evidence="1" type="ORF">HPO_13310</name>
</gene>